<dbReference type="Proteomes" id="UP000066124">
    <property type="component" value="Chromosome"/>
</dbReference>
<dbReference type="Proteomes" id="UP000663064">
    <property type="component" value="Chromosome"/>
</dbReference>
<reference evidence="5" key="1">
    <citation type="journal article" date="2015" name="J. Biotechnol.">
        <title>Complete genome sequence of Haloferax gibbonsii strain ARA6, a potential producer of polyhydroxyalkanoates and halocins isolated from Araruama, Rio de Janeiro, Brasil.</title>
        <authorList>
            <person name="Pinto L.H."/>
            <person name="D'Alincourt Carvalho-Assef A.P."/>
            <person name="Vieira R.P."/>
            <person name="Clementino M.M."/>
            <person name="Albano R.M."/>
        </authorList>
    </citation>
    <scope>NUCLEOTIDE SEQUENCE [LARGE SCALE GENOMIC DNA]</scope>
    <source>
        <strain evidence="5">ARA6</strain>
    </source>
</reference>
<dbReference type="GeneID" id="59459093"/>
<dbReference type="Pfam" id="PF26453">
    <property type="entry name" value="DUF8132"/>
    <property type="match status" value="1"/>
</dbReference>
<keyword evidence="1" id="KW-1133">Transmembrane helix</keyword>
<dbReference type="EMBL" id="CP011947">
    <property type="protein sequence ID" value="AKU07479.1"/>
    <property type="molecule type" value="Genomic_DNA"/>
</dbReference>
<keyword evidence="1" id="KW-0472">Membrane</keyword>
<dbReference type="KEGG" id="hgi:ABY42_06885"/>
<evidence type="ECO:0000259" key="2">
    <source>
        <dbReference type="Pfam" id="PF26453"/>
    </source>
</evidence>
<feature type="transmembrane region" description="Helical" evidence="1">
    <location>
        <begin position="12"/>
        <end position="36"/>
    </location>
</feature>
<feature type="domain" description="DUF8132" evidence="2">
    <location>
        <begin position="1"/>
        <end position="78"/>
    </location>
</feature>
<protein>
    <recommendedName>
        <fullName evidence="2">DUF8132 domain-containing protein</fullName>
    </recommendedName>
</protein>
<organism evidence="3 5">
    <name type="scientific">Haloferax gibbonsii</name>
    <dbReference type="NCBI Taxonomy" id="35746"/>
    <lineage>
        <taxon>Archaea</taxon>
        <taxon>Methanobacteriati</taxon>
        <taxon>Methanobacteriota</taxon>
        <taxon>Stenosarchaea group</taxon>
        <taxon>Halobacteria</taxon>
        <taxon>Halobacteriales</taxon>
        <taxon>Haloferacaceae</taxon>
        <taxon>Haloferax</taxon>
    </lineage>
</organism>
<dbReference type="RefSeq" id="WP_004977111.1">
    <property type="nucleotide sequence ID" value="NZ_CP011947.1"/>
</dbReference>
<evidence type="ECO:0000256" key="1">
    <source>
        <dbReference type="SAM" id="Phobius"/>
    </source>
</evidence>
<sequence>MRFRNDTRGIGVAKLFFTLVTSVGLGLSMGTSFLIVRGPFLGGPSLDPFPMMAALAVFIVGIVVLSWGSTRLFGVGTGA</sequence>
<dbReference type="EMBL" id="CP063205">
    <property type="protein sequence ID" value="QOS11576.1"/>
    <property type="molecule type" value="Genomic_DNA"/>
</dbReference>
<dbReference type="InterPro" id="IPR058445">
    <property type="entry name" value="DUF8132"/>
</dbReference>
<reference evidence="4" key="3">
    <citation type="journal article" date="2021" name="Front. Microbiol.">
        <title>Cellular and Genomic Properties of Haloferax gibbonsii LR2-5, the Host of Euryarchaeal Virus HFTV1.</title>
        <authorList>
            <person name="Tittes C."/>
            <person name="Schwarzer S."/>
            <person name="Pfeiffer F."/>
            <person name="Dyall-Smith M."/>
            <person name="Rodriguez-Franco M."/>
            <person name="Oksanen H.M."/>
            <person name="Quax T.E.F."/>
        </authorList>
    </citation>
    <scope>NUCLEOTIDE SEQUENCE</scope>
    <source>
        <strain evidence="4">LR2-5</strain>
    </source>
</reference>
<reference evidence="3" key="2">
    <citation type="submission" date="2015-06" db="EMBL/GenBank/DDBJ databases">
        <authorList>
            <person name="Hoefler B.C."/>
            <person name="Straight P.D."/>
        </authorList>
    </citation>
    <scope>NUCLEOTIDE SEQUENCE [LARGE SCALE GENOMIC DNA]</scope>
    <source>
        <strain evidence="3">ARA6</strain>
    </source>
</reference>
<evidence type="ECO:0000313" key="5">
    <source>
        <dbReference type="Proteomes" id="UP000066124"/>
    </source>
</evidence>
<gene>
    <name evidence="3" type="ORF">ABY42_06885</name>
    <name evidence="4" type="ORF">HfgLR_07170</name>
</gene>
<feature type="transmembrane region" description="Helical" evidence="1">
    <location>
        <begin position="48"/>
        <end position="67"/>
    </location>
</feature>
<proteinExistence type="predicted"/>
<dbReference type="PATRIC" id="fig|35746.4.peg.1464"/>
<keyword evidence="1" id="KW-0812">Transmembrane</keyword>
<name>A0A0K1ISS4_HALGI</name>
<evidence type="ECO:0000313" key="3">
    <source>
        <dbReference type="EMBL" id="AKU07479.1"/>
    </source>
</evidence>
<accession>A0A0K1ISS4</accession>
<evidence type="ECO:0000313" key="4">
    <source>
        <dbReference type="EMBL" id="QOS11576.1"/>
    </source>
</evidence>
<dbReference type="AlphaFoldDB" id="A0A0K1ISS4"/>